<dbReference type="Proteomes" id="UP000598174">
    <property type="component" value="Unassembled WGS sequence"/>
</dbReference>
<evidence type="ECO:0000313" key="3">
    <source>
        <dbReference type="Proteomes" id="UP000598174"/>
    </source>
</evidence>
<protein>
    <submittedName>
        <fullName evidence="2">Uncharacterized protein</fullName>
    </submittedName>
</protein>
<feature type="compositionally biased region" description="Low complexity" evidence="1">
    <location>
        <begin position="33"/>
        <end position="45"/>
    </location>
</feature>
<feature type="region of interest" description="Disordered" evidence="1">
    <location>
        <begin position="1"/>
        <end position="53"/>
    </location>
</feature>
<evidence type="ECO:0000256" key="1">
    <source>
        <dbReference type="SAM" id="MobiDB-lite"/>
    </source>
</evidence>
<comment type="caution">
    <text evidence="2">The sequence shown here is derived from an EMBL/GenBank/DDBJ whole genome shotgun (WGS) entry which is preliminary data.</text>
</comment>
<feature type="compositionally biased region" description="Basic and acidic residues" evidence="1">
    <location>
        <begin position="1"/>
        <end position="14"/>
    </location>
</feature>
<accession>A0A919MHT8</accession>
<keyword evidence="3" id="KW-1185">Reference proteome</keyword>
<name>A0A919MHT8_9ACTN</name>
<dbReference type="AlphaFoldDB" id="A0A919MHT8"/>
<proteinExistence type="predicted"/>
<dbReference type="EMBL" id="BOMM01000079">
    <property type="protein sequence ID" value="GIE16173.1"/>
    <property type="molecule type" value="Genomic_DNA"/>
</dbReference>
<organism evidence="2 3">
    <name type="scientific">Paractinoplanes ferrugineus</name>
    <dbReference type="NCBI Taxonomy" id="113564"/>
    <lineage>
        <taxon>Bacteria</taxon>
        <taxon>Bacillati</taxon>
        <taxon>Actinomycetota</taxon>
        <taxon>Actinomycetes</taxon>
        <taxon>Micromonosporales</taxon>
        <taxon>Micromonosporaceae</taxon>
        <taxon>Paractinoplanes</taxon>
    </lineage>
</organism>
<reference evidence="2" key="1">
    <citation type="submission" date="2021-01" db="EMBL/GenBank/DDBJ databases">
        <title>Whole genome shotgun sequence of Actinoplanes ferrugineus NBRC 15555.</title>
        <authorList>
            <person name="Komaki H."/>
            <person name="Tamura T."/>
        </authorList>
    </citation>
    <scope>NUCLEOTIDE SEQUENCE</scope>
    <source>
        <strain evidence="2">NBRC 15555</strain>
    </source>
</reference>
<sequence>MSSHPADIDRHRDMGALPEQPGRAVSDDRDRTAAGSAAGRSGPAAEFSGQRTDLIRYTRAAPASAITDDAT</sequence>
<evidence type="ECO:0000313" key="2">
    <source>
        <dbReference type="EMBL" id="GIE16173.1"/>
    </source>
</evidence>
<gene>
    <name evidence="2" type="ORF">Afe05nite_80130</name>
</gene>